<reference evidence="2 3" key="1">
    <citation type="submission" date="2024-01" db="EMBL/GenBank/DDBJ databases">
        <title>Genome assemblies of Stephania.</title>
        <authorList>
            <person name="Yang L."/>
        </authorList>
    </citation>
    <scope>NUCLEOTIDE SEQUENCE [LARGE SCALE GENOMIC DNA]</scope>
    <source>
        <strain evidence="2">QJT</strain>
        <tissue evidence="2">Leaf</tissue>
    </source>
</reference>
<sequence length="82" mass="9184">MEKQKMMNKNANMKSKINTDDHETMSHTKALLPPRRGDVKRRIFNSLAHNVKTVISDHSCCGNLHSSAIVAASSDHDQDLKV</sequence>
<protein>
    <submittedName>
        <fullName evidence="2">Uncharacterized protein</fullName>
    </submittedName>
</protein>
<feature type="compositionally biased region" description="Basic and acidic residues" evidence="1">
    <location>
        <begin position="17"/>
        <end position="26"/>
    </location>
</feature>
<gene>
    <name evidence="2" type="ORF">Sjap_018382</name>
</gene>
<organism evidence="2 3">
    <name type="scientific">Stephania japonica</name>
    <dbReference type="NCBI Taxonomy" id="461633"/>
    <lineage>
        <taxon>Eukaryota</taxon>
        <taxon>Viridiplantae</taxon>
        <taxon>Streptophyta</taxon>
        <taxon>Embryophyta</taxon>
        <taxon>Tracheophyta</taxon>
        <taxon>Spermatophyta</taxon>
        <taxon>Magnoliopsida</taxon>
        <taxon>Ranunculales</taxon>
        <taxon>Menispermaceae</taxon>
        <taxon>Menispermoideae</taxon>
        <taxon>Cissampelideae</taxon>
        <taxon>Stephania</taxon>
    </lineage>
</organism>
<evidence type="ECO:0000313" key="2">
    <source>
        <dbReference type="EMBL" id="KAK9110322.1"/>
    </source>
</evidence>
<name>A0AAP0I7Z5_9MAGN</name>
<feature type="region of interest" description="Disordered" evidence="1">
    <location>
        <begin position="1"/>
        <end position="37"/>
    </location>
</feature>
<keyword evidence="3" id="KW-1185">Reference proteome</keyword>
<feature type="compositionally biased region" description="Low complexity" evidence="1">
    <location>
        <begin position="7"/>
        <end position="16"/>
    </location>
</feature>
<comment type="caution">
    <text evidence="2">The sequence shown here is derived from an EMBL/GenBank/DDBJ whole genome shotgun (WGS) entry which is preliminary data.</text>
</comment>
<evidence type="ECO:0000256" key="1">
    <source>
        <dbReference type="SAM" id="MobiDB-lite"/>
    </source>
</evidence>
<dbReference type="Proteomes" id="UP001417504">
    <property type="component" value="Unassembled WGS sequence"/>
</dbReference>
<proteinExistence type="predicted"/>
<evidence type="ECO:0000313" key="3">
    <source>
        <dbReference type="Proteomes" id="UP001417504"/>
    </source>
</evidence>
<dbReference type="AlphaFoldDB" id="A0AAP0I7Z5"/>
<dbReference type="EMBL" id="JBBNAE010000007">
    <property type="protein sequence ID" value="KAK9110322.1"/>
    <property type="molecule type" value="Genomic_DNA"/>
</dbReference>
<accession>A0AAP0I7Z5</accession>